<gene>
    <name evidence="6" type="ORF">MRS75_24480</name>
</gene>
<dbReference type="InterPro" id="IPR041664">
    <property type="entry name" value="AAA_16"/>
</dbReference>
<dbReference type="InterPro" id="IPR003594">
    <property type="entry name" value="HATPase_dom"/>
</dbReference>
<evidence type="ECO:0000259" key="3">
    <source>
        <dbReference type="PROSITE" id="PS50011"/>
    </source>
</evidence>
<dbReference type="EC" id="2.7.13.3" evidence="2"/>
<dbReference type="Pfam" id="PF00069">
    <property type="entry name" value="Pkinase"/>
    <property type="match status" value="1"/>
</dbReference>
<dbReference type="PANTHER" id="PTHR43642:SF1">
    <property type="entry name" value="HYBRID SIGNAL TRANSDUCTION HISTIDINE KINASE G"/>
    <property type="match status" value="1"/>
</dbReference>
<dbReference type="InterPro" id="IPR000719">
    <property type="entry name" value="Prot_kinase_dom"/>
</dbReference>
<dbReference type="Proteomes" id="UP001161580">
    <property type="component" value="Unassembled WGS sequence"/>
</dbReference>
<dbReference type="CDD" id="cd14014">
    <property type="entry name" value="STKc_PknB_like"/>
    <property type="match status" value="1"/>
</dbReference>
<dbReference type="RefSeq" id="WP_311794778.1">
    <property type="nucleotide sequence ID" value="NZ_JALDYZ010000027.1"/>
</dbReference>
<dbReference type="SMART" id="SM00091">
    <property type="entry name" value="PAS"/>
    <property type="match status" value="1"/>
</dbReference>
<evidence type="ECO:0000313" key="7">
    <source>
        <dbReference type="Proteomes" id="UP001161580"/>
    </source>
</evidence>
<dbReference type="Gene3D" id="3.30.450.40">
    <property type="match status" value="1"/>
</dbReference>
<comment type="caution">
    <text evidence="6">The sequence shown here is derived from an EMBL/GenBank/DDBJ whole genome shotgun (WGS) entry which is preliminary data.</text>
</comment>
<dbReference type="SUPFAM" id="SSF55874">
    <property type="entry name" value="ATPase domain of HSP90 chaperone/DNA topoisomerase II/histidine kinase"/>
    <property type="match status" value="1"/>
</dbReference>
<dbReference type="InterPro" id="IPR027417">
    <property type="entry name" value="P-loop_NTPase"/>
</dbReference>
<dbReference type="InterPro" id="IPR005467">
    <property type="entry name" value="His_kinase_dom"/>
</dbReference>
<dbReference type="Pfam" id="PF13191">
    <property type="entry name" value="AAA_16"/>
    <property type="match status" value="1"/>
</dbReference>
<protein>
    <recommendedName>
        <fullName evidence="2">histidine kinase</fullName>
        <ecNumber evidence="2">2.7.13.3</ecNumber>
    </recommendedName>
</protein>
<dbReference type="SUPFAM" id="SSF55785">
    <property type="entry name" value="PYP-like sensor domain (PAS domain)"/>
    <property type="match status" value="1"/>
</dbReference>
<comment type="catalytic activity">
    <reaction evidence="1">
        <text>ATP + protein L-histidine = ADP + protein N-phospho-L-histidine.</text>
        <dbReference type="EC" id="2.7.13.3"/>
    </reaction>
</comment>
<organism evidence="6 7">
    <name type="scientific">Ferirhizobium litorale</name>
    <dbReference type="NCBI Taxonomy" id="2927786"/>
    <lineage>
        <taxon>Bacteria</taxon>
        <taxon>Pseudomonadati</taxon>
        <taxon>Pseudomonadota</taxon>
        <taxon>Alphaproteobacteria</taxon>
        <taxon>Hyphomicrobiales</taxon>
        <taxon>Rhizobiaceae</taxon>
        <taxon>Ferirhizobium</taxon>
    </lineage>
</organism>
<dbReference type="InterPro" id="IPR008271">
    <property type="entry name" value="Ser/Thr_kinase_AS"/>
</dbReference>
<dbReference type="NCBIfam" id="TIGR00229">
    <property type="entry name" value="sensory_box"/>
    <property type="match status" value="1"/>
</dbReference>
<feature type="domain" description="PAS" evidence="5">
    <location>
        <begin position="1472"/>
        <end position="1528"/>
    </location>
</feature>
<evidence type="ECO:0000256" key="2">
    <source>
        <dbReference type="ARBA" id="ARBA00012438"/>
    </source>
</evidence>
<dbReference type="PROSITE" id="PS50011">
    <property type="entry name" value="PROTEIN_KINASE_DOM"/>
    <property type="match status" value="1"/>
</dbReference>
<sequence length="1842" mass="201070">MTLPYWARDDGKTRYHVVTEDGDRVLLRGVGAIAGSSSFLVAGPSDGHSTREFGARLTNEHSLRPHLENSWAARPARLVDTYAVTTLVLDDPGGDCLKRMIGAPVDIRSFLRLGIAISDAVASAHEAGLLHKDIKPSNILVAASGDHAWLTGFGIASRLPRERQAPAPPEVIAGTFAYMAPEQTGRMNRSIDTRSDLYALGVTLYETLTGVLPFAASDPMEWIHCHIARQPASPSDGRPGIPAQLSAIIMKLLAKAAEDRYRSAVGLRSDLRRCLAEWEVHGEIPPFDLGATEAPDQLIFHEKLYGREQEINRLDAAFERVVTTGVPGLVLVSGYSGIGKSSVVNELHKSLVPARGLFAVGKFDQYKRDIPYATLAQAFQGLVRQLLSKSDAELAQWRTALSQALGFNGRLMVNLIPELAHVIGEPPPVPDLSGPEAQKRFRLVFRQLIGVFARPEHPLVLFLDDLQWLDAATLDIFESLTDETELGSLLLVGAYRDNEVGPDHPLSARLEAIRRSGIPIEEIVLRGVDVEDVGRMIADALEAQSESVNPLSGIVFVKTGGNPFFTTQFVTSLVDENLLYYDSSAARWRWDIDRIGAKYVSGSVVDLMVERLSRLSDRSQQALKQLAGIGSNVKIVTFQRMSDVAGNDTQTLLQDAFRAGLLFQTEDAYSFAHDRVHEAAYSTIPESERGATHWAIGSRLVSTLDEDEIEANIFDIVSQFNRGETSDASQPEIAAVASLNLRAGRRAKASAAYAAACGYVAKGLAQLGEIGWKSDYDLAFALALELAECNFRSGDIDESERMIEALLLRQTTDVDRAAIYRIKVELCVVKSDNSGAVENAIEGLKLLGIDLPRRPSWDDVQREYDAILENLQGRPIETFADLPPTTDLKALAAMRLLAEMQPPAYFSNFNMTILVICRMINLCLERGTASTSAQGLVLLGYAIGPAFGRYEDGYRIAKLAGRLAAERNVAVDIARVNHLTGLAAAWTEPLPTALDWLRSAFRGGVEAGDLYYACFEAAVIVLHVFLSGQNLKDVDAECAQALEFARKTGFRAGMDLVIATERAAASLSGRTRALASYDADDFDEAAFEANLTTTQNSVVMWWYWTRKTMTHVLAGQYENALAAAAKVRSNPSIRNMQIEQMDYHYFSALATAALIEKSPDAEREAMSAEIAKHHAQLNIWAQEARSPSFDDKHVLVAAEIARLEGHGADAQRLYDESIRIARTNGFVQYEAIANETAARFHAGRGSENLARSYRAEARVCYARWGASAKVRQLDEMYPDLREDQPLMHSTSTTLSGVEQLDLATVIKVAQTVSGEIVLEKLVDTLMRTTIEHAGAGRAVLILSGGAGYAVEAEALMTGKGVVVRQRQDFETAIGLPEAVTQYVIRTKETVILDNALADHRFSVDPYIRQHRVRSLLVLPLVNQGKLLGLLHLENNLAANVFTQNRLSILKLIASHAAIALENTRLYRDLEEREARIRRLVDANIIGVFMWTLDGEIFEANDSFLEMVGFDREDLAAGQLKWTDLSPPEGWASDARKAEEVKTTGIASPWEKEFLRKDGSRVPVLIGAAAFGETEFESGVSYVLDLTARKRAEDSARASDHRNRELQSELAHANRVAIAGQLSAAISHDVMQPLVGVVTSGTAGLNWLAADPPKIGAARRAFERVVSEGHRAAEVLERTRALVKKSPPKTEVIDINAIITDTASLINAEALKKGVSLRIQLGDTLPPVAADRVQVQQVILNLSVNAIEAMAAETNSAGRELTIISAEQGEDGITVSVHDTGPGIPQEVRNKVFDAFYSTKAHGMGMGLAISKSIAASHGGKLWATANEPTGAIFWFSLPAGAN</sequence>
<dbReference type="PROSITE" id="PS50109">
    <property type="entry name" value="HIS_KIN"/>
    <property type="match status" value="1"/>
</dbReference>
<dbReference type="InterPro" id="IPR036890">
    <property type="entry name" value="HATPase_C_sf"/>
</dbReference>
<dbReference type="InterPro" id="IPR000014">
    <property type="entry name" value="PAS"/>
</dbReference>
<feature type="domain" description="Protein kinase" evidence="3">
    <location>
        <begin position="1"/>
        <end position="284"/>
    </location>
</feature>
<name>A0AAE3QG61_9HYPH</name>
<evidence type="ECO:0000259" key="5">
    <source>
        <dbReference type="PROSITE" id="PS50112"/>
    </source>
</evidence>
<dbReference type="InterPro" id="IPR003018">
    <property type="entry name" value="GAF"/>
</dbReference>
<dbReference type="GO" id="GO:0004673">
    <property type="term" value="F:protein histidine kinase activity"/>
    <property type="evidence" value="ECO:0007669"/>
    <property type="project" value="UniProtKB-EC"/>
</dbReference>
<evidence type="ECO:0000256" key="1">
    <source>
        <dbReference type="ARBA" id="ARBA00000085"/>
    </source>
</evidence>
<dbReference type="SUPFAM" id="SSF56112">
    <property type="entry name" value="Protein kinase-like (PK-like)"/>
    <property type="match status" value="1"/>
</dbReference>
<dbReference type="Gene3D" id="3.30.450.20">
    <property type="entry name" value="PAS domain"/>
    <property type="match status" value="1"/>
</dbReference>
<dbReference type="PRINTS" id="PR00344">
    <property type="entry name" value="BCTRLSENSOR"/>
</dbReference>
<reference evidence="6" key="1">
    <citation type="submission" date="2022-03" db="EMBL/GenBank/DDBJ databases">
        <title>Fererhizobium litorale gen. nov., sp. nov., isolated from sandy sediments of the Sea of Japan seashore.</title>
        <authorList>
            <person name="Romanenko L."/>
            <person name="Kurilenko V."/>
            <person name="Otstavnykh N."/>
            <person name="Svetashev V."/>
            <person name="Tekutyeva L."/>
            <person name="Isaeva M."/>
            <person name="Mikhailov V."/>
        </authorList>
    </citation>
    <scope>NUCLEOTIDE SEQUENCE</scope>
    <source>
        <strain evidence="6">KMM 9576</strain>
    </source>
</reference>
<proteinExistence type="predicted"/>
<dbReference type="SUPFAM" id="SSF52540">
    <property type="entry name" value="P-loop containing nucleoside triphosphate hydrolases"/>
    <property type="match status" value="1"/>
</dbReference>
<dbReference type="InterPro" id="IPR004358">
    <property type="entry name" value="Sig_transdc_His_kin-like_C"/>
</dbReference>
<dbReference type="GO" id="GO:0005524">
    <property type="term" value="F:ATP binding"/>
    <property type="evidence" value="ECO:0007669"/>
    <property type="project" value="InterPro"/>
</dbReference>
<dbReference type="Gene3D" id="3.30.565.10">
    <property type="entry name" value="Histidine kinase-like ATPase, C-terminal domain"/>
    <property type="match status" value="1"/>
</dbReference>
<accession>A0AAE3QG61</accession>
<dbReference type="Pfam" id="PF01590">
    <property type="entry name" value="GAF"/>
    <property type="match status" value="1"/>
</dbReference>
<dbReference type="PROSITE" id="PS50112">
    <property type="entry name" value="PAS"/>
    <property type="match status" value="1"/>
</dbReference>
<dbReference type="InterPro" id="IPR029016">
    <property type="entry name" value="GAF-like_dom_sf"/>
</dbReference>
<dbReference type="InterPro" id="IPR035965">
    <property type="entry name" value="PAS-like_dom_sf"/>
</dbReference>
<dbReference type="CDD" id="cd00130">
    <property type="entry name" value="PAS"/>
    <property type="match status" value="1"/>
</dbReference>
<dbReference type="InterPro" id="IPR011009">
    <property type="entry name" value="Kinase-like_dom_sf"/>
</dbReference>
<evidence type="ECO:0000259" key="4">
    <source>
        <dbReference type="PROSITE" id="PS50109"/>
    </source>
</evidence>
<keyword evidence="7" id="KW-1185">Reference proteome</keyword>
<dbReference type="Gene3D" id="1.10.510.10">
    <property type="entry name" value="Transferase(Phosphotransferase) domain 1"/>
    <property type="match status" value="1"/>
</dbReference>
<dbReference type="Gene3D" id="3.40.50.300">
    <property type="entry name" value="P-loop containing nucleotide triphosphate hydrolases"/>
    <property type="match status" value="1"/>
</dbReference>
<dbReference type="SMART" id="SM00220">
    <property type="entry name" value="S_TKc"/>
    <property type="match status" value="1"/>
</dbReference>
<dbReference type="Pfam" id="PF13426">
    <property type="entry name" value="PAS_9"/>
    <property type="match status" value="1"/>
</dbReference>
<dbReference type="EMBL" id="JALDYZ010000027">
    <property type="protein sequence ID" value="MDI7925202.1"/>
    <property type="molecule type" value="Genomic_DNA"/>
</dbReference>
<feature type="domain" description="Histidine kinase" evidence="4">
    <location>
        <begin position="1624"/>
        <end position="1841"/>
    </location>
</feature>
<dbReference type="PROSITE" id="PS00108">
    <property type="entry name" value="PROTEIN_KINASE_ST"/>
    <property type="match status" value="1"/>
</dbReference>
<dbReference type="Pfam" id="PF02518">
    <property type="entry name" value="HATPase_c"/>
    <property type="match status" value="1"/>
</dbReference>
<dbReference type="SMART" id="SM00387">
    <property type="entry name" value="HATPase_c"/>
    <property type="match status" value="1"/>
</dbReference>
<dbReference type="Gene3D" id="1.10.287.130">
    <property type="match status" value="1"/>
</dbReference>
<evidence type="ECO:0000313" key="6">
    <source>
        <dbReference type="EMBL" id="MDI7925202.1"/>
    </source>
</evidence>
<dbReference type="InterPro" id="IPR053159">
    <property type="entry name" value="Hybrid_Histidine_Kinase"/>
</dbReference>
<dbReference type="PANTHER" id="PTHR43642">
    <property type="entry name" value="HYBRID SIGNAL TRANSDUCTION HISTIDINE KINASE G"/>
    <property type="match status" value="1"/>
</dbReference>
<dbReference type="SMART" id="SM00065">
    <property type="entry name" value="GAF"/>
    <property type="match status" value="1"/>
</dbReference>
<dbReference type="SUPFAM" id="SSF55781">
    <property type="entry name" value="GAF domain-like"/>
    <property type="match status" value="1"/>
</dbReference>